<dbReference type="SUPFAM" id="SSF56519">
    <property type="entry name" value="Penicillin binding protein dimerisation domain"/>
    <property type="match status" value="1"/>
</dbReference>
<dbReference type="EMBL" id="UOGA01000065">
    <property type="protein sequence ID" value="VAX16389.1"/>
    <property type="molecule type" value="Genomic_DNA"/>
</dbReference>
<keyword evidence="3" id="KW-1003">Cell membrane</keyword>
<dbReference type="GO" id="GO:0009002">
    <property type="term" value="F:serine-type D-Ala-D-Ala carboxypeptidase activity"/>
    <property type="evidence" value="ECO:0007669"/>
    <property type="project" value="UniProtKB-EC"/>
</dbReference>
<keyword evidence="4" id="KW-0997">Cell inner membrane</keyword>
<name>A0A3B1BE46_9ZZZZ</name>
<accession>A0A3B1BE46</accession>
<evidence type="ECO:0000256" key="7">
    <source>
        <dbReference type="ARBA" id="ARBA00022801"/>
    </source>
</evidence>
<dbReference type="GO" id="GO:0009252">
    <property type="term" value="P:peptidoglycan biosynthetic process"/>
    <property type="evidence" value="ECO:0007669"/>
    <property type="project" value="UniProtKB-KW"/>
</dbReference>
<keyword evidence="10 13" id="KW-1133">Transmembrane helix</keyword>
<dbReference type="Pfam" id="PF03717">
    <property type="entry name" value="PBP_dimer"/>
    <property type="match status" value="1"/>
</dbReference>
<evidence type="ECO:0000256" key="5">
    <source>
        <dbReference type="ARBA" id="ARBA00022670"/>
    </source>
</evidence>
<protein>
    <submittedName>
        <fullName evidence="16">Peptidoglycan D,D-transpeptidase MrdA</fullName>
        <ecNumber evidence="16">3.4.16.4</ecNumber>
    </submittedName>
</protein>
<keyword evidence="8" id="KW-0133">Cell shape</keyword>
<keyword evidence="7 16" id="KW-0378">Hydrolase</keyword>
<feature type="transmembrane region" description="Helical" evidence="13">
    <location>
        <begin position="20"/>
        <end position="39"/>
    </location>
</feature>
<dbReference type="NCBIfam" id="TIGR03423">
    <property type="entry name" value="pbp2_mrdA"/>
    <property type="match status" value="1"/>
</dbReference>
<feature type="domain" description="Penicillin-binding protein dimerisation" evidence="15">
    <location>
        <begin position="65"/>
        <end position="229"/>
    </location>
</feature>
<dbReference type="GO" id="GO:0071972">
    <property type="term" value="F:peptidoglycan L,D-transpeptidase activity"/>
    <property type="evidence" value="ECO:0007669"/>
    <property type="project" value="TreeGrafter"/>
</dbReference>
<evidence type="ECO:0000256" key="8">
    <source>
        <dbReference type="ARBA" id="ARBA00022960"/>
    </source>
</evidence>
<dbReference type="InterPro" id="IPR001460">
    <property type="entry name" value="PCN-bd_Tpept"/>
</dbReference>
<dbReference type="SUPFAM" id="SSF56601">
    <property type="entry name" value="beta-lactamase/transpeptidase-like"/>
    <property type="match status" value="1"/>
</dbReference>
<comment type="subcellular location">
    <subcellularLocation>
        <location evidence="2">Cell membrane</location>
    </subcellularLocation>
    <subcellularLocation>
        <location evidence="1">Membrane</location>
        <topology evidence="1">Single-pass membrane protein</topology>
    </subcellularLocation>
</comment>
<keyword evidence="5" id="KW-0645">Protease</keyword>
<keyword evidence="6 13" id="KW-0812">Transmembrane</keyword>
<evidence type="ECO:0000256" key="4">
    <source>
        <dbReference type="ARBA" id="ARBA00022519"/>
    </source>
</evidence>
<evidence type="ECO:0000256" key="13">
    <source>
        <dbReference type="SAM" id="Phobius"/>
    </source>
</evidence>
<dbReference type="EC" id="3.4.16.4" evidence="16"/>
<dbReference type="Gene3D" id="3.90.1310.10">
    <property type="entry name" value="Penicillin-binding protein 2a (Domain 2)"/>
    <property type="match status" value="1"/>
</dbReference>
<evidence type="ECO:0000256" key="6">
    <source>
        <dbReference type="ARBA" id="ARBA00022692"/>
    </source>
</evidence>
<evidence type="ECO:0000259" key="14">
    <source>
        <dbReference type="Pfam" id="PF00905"/>
    </source>
</evidence>
<dbReference type="InterPro" id="IPR012338">
    <property type="entry name" value="Beta-lactam/transpept-like"/>
</dbReference>
<dbReference type="InterPro" id="IPR036138">
    <property type="entry name" value="PBP_dimer_sf"/>
</dbReference>
<dbReference type="PANTHER" id="PTHR30627">
    <property type="entry name" value="PEPTIDOGLYCAN D,D-TRANSPEPTIDASE"/>
    <property type="match status" value="1"/>
</dbReference>
<dbReference type="GO" id="GO:0008658">
    <property type="term" value="F:penicillin binding"/>
    <property type="evidence" value="ECO:0007669"/>
    <property type="project" value="InterPro"/>
</dbReference>
<keyword evidence="12" id="KW-0961">Cell wall biogenesis/degradation</keyword>
<dbReference type="InterPro" id="IPR050515">
    <property type="entry name" value="Beta-lactam/transpept"/>
</dbReference>
<sequence length="618" mass="69152">MAFKPRTESELFFRSLKRKVVICTALVTIGFAAMSLRLWNLQIAQHEALSNRAESNRMRRITLDGLRGKILDRNGKILVDNRPSFQLSIIPEDVENPKETLAYLNNFIPVDIEAVISEMKKTRPFKPVVIKRDISREEVAFIEERRISLPGIFLEIKPIRNYIYNDFSSHLLGYLGAISPKQYASAEPRAYSRDDFIGKYGIEKIFEGRLRGVKGFKHVEVDAAGRELGRMSLKPPSSGADISLTLDYDVQAAAEKAMEGKMGAAIAIDPDNGDILAYVSKPSFDPNIFSFGITFDEWKKLMDDDFHPLQNRVTQAMYPPGSTFKIITTAAALEEGIITPETQIFCPGHYRLGKKTYRCWKKQGHGWMNAHTAIVQSCDVFFYNTGLKLGVDTIAKYARIFGLGEKTGVELEGENSGLIPTTEWKKRVKKEPWILGETVSVSIGQGFVLTTPIQQARMVAAIANGGWLVRPRVTLPKGEDVVHKEKIPISANTIKLIGESLRGVVNEDHGTGWRLRKGPYEYAGKTGTSQVIRMKRNEEWDNSKIKIKHRDHGWFVAYAPYDDPKIAVAVIAEHGGHGGEAASPVAKQIMDAYLKKILPKEEDTVSTNLEKVTTSHDG</sequence>
<keyword evidence="11 13" id="KW-0472">Membrane</keyword>
<evidence type="ECO:0000256" key="12">
    <source>
        <dbReference type="ARBA" id="ARBA00023316"/>
    </source>
</evidence>
<dbReference type="InterPro" id="IPR017790">
    <property type="entry name" value="Penicillin-binding_protein_2"/>
</dbReference>
<evidence type="ECO:0000256" key="9">
    <source>
        <dbReference type="ARBA" id="ARBA00022984"/>
    </source>
</evidence>
<dbReference type="GO" id="GO:0008360">
    <property type="term" value="P:regulation of cell shape"/>
    <property type="evidence" value="ECO:0007669"/>
    <property type="project" value="UniProtKB-KW"/>
</dbReference>
<evidence type="ECO:0000256" key="1">
    <source>
        <dbReference type="ARBA" id="ARBA00004167"/>
    </source>
</evidence>
<gene>
    <name evidence="16" type="ORF">MNBD_NITROSPINAE04-918</name>
</gene>
<dbReference type="GO" id="GO:0071555">
    <property type="term" value="P:cell wall organization"/>
    <property type="evidence" value="ECO:0007669"/>
    <property type="project" value="UniProtKB-KW"/>
</dbReference>
<dbReference type="FunFam" id="3.40.710.10:FF:000024">
    <property type="entry name" value="Penicillin-binding protein 2"/>
    <property type="match status" value="1"/>
</dbReference>
<proteinExistence type="predicted"/>
<dbReference type="InterPro" id="IPR005311">
    <property type="entry name" value="PBP_dimer"/>
</dbReference>
<organism evidence="16">
    <name type="scientific">hydrothermal vent metagenome</name>
    <dbReference type="NCBI Taxonomy" id="652676"/>
    <lineage>
        <taxon>unclassified sequences</taxon>
        <taxon>metagenomes</taxon>
        <taxon>ecological metagenomes</taxon>
    </lineage>
</organism>
<keyword evidence="9" id="KW-0573">Peptidoglycan synthesis</keyword>
<keyword evidence="16" id="KW-0121">Carboxypeptidase</keyword>
<dbReference type="Pfam" id="PF00905">
    <property type="entry name" value="Transpeptidase"/>
    <property type="match status" value="1"/>
</dbReference>
<evidence type="ECO:0000259" key="15">
    <source>
        <dbReference type="Pfam" id="PF03717"/>
    </source>
</evidence>
<evidence type="ECO:0000256" key="2">
    <source>
        <dbReference type="ARBA" id="ARBA00004236"/>
    </source>
</evidence>
<evidence type="ECO:0000256" key="10">
    <source>
        <dbReference type="ARBA" id="ARBA00022989"/>
    </source>
</evidence>
<dbReference type="GO" id="GO:0006508">
    <property type="term" value="P:proteolysis"/>
    <property type="evidence" value="ECO:0007669"/>
    <property type="project" value="UniProtKB-KW"/>
</dbReference>
<dbReference type="Gene3D" id="3.40.710.10">
    <property type="entry name" value="DD-peptidase/beta-lactamase superfamily"/>
    <property type="match status" value="1"/>
</dbReference>
<evidence type="ECO:0000313" key="16">
    <source>
        <dbReference type="EMBL" id="VAX16389.1"/>
    </source>
</evidence>
<feature type="domain" description="Penicillin-binding protein transpeptidase" evidence="14">
    <location>
        <begin position="263"/>
        <end position="591"/>
    </location>
</feature>
<evidence type="ECO:0000256" key="3">
    <source>
        <dbReference type="ARBA" id="ARBA00022475"/>
    </source>
</evidence>
<dbReference type="AlphaFoldDB" id="A0A3B1BE46"/>
<dbReference type="PANTHER" id="PTHR30627:SF2">
    <property type="entry name" value="PEPTIDOGLYCAN D,D-TRANSPEPTIDASE MRDA"/>
    <property type="match status" value="1"/>
</dbReference>
<dbReference type="GO" id="GO:0005886">
    <property type="term" value="C:plasma membrane"/>
    <property type="evidence" value="ECO:0007669"/>
    <property type="project" value="UniProtKB-SubCell"/>
</dbReference>
<evidence type="ECO:0000256" key="11">
    <source>
        <dbReference type="ARBA" id="ARBA00023136"/>
    </source>
</evidence>
<reference evidence="16" key="1">
    <citation type="submission" date="2018-06" db="EMBL/GenBank/DDBJ databases">
        <authorList>
            <person name="Zhirakovskaya E."/>
        </authorList>
    </citation>
    <scope>NUCLEOTIDE SEQUENCE</scope>
</reference>